<feature type="chain" id="PRO_5046202868" evidence="1">
    <location>
        <begin position="30"/>
        <end position="622"/>
    </location>
</feature>
<evidence type="ECO:0000313" key="3">
    <source>
        <dbReference type="Proteomes" id="UP001595912"/>
    </source>
</evidence>
<protein>
    <submittedName>
        <fullName evidence="2">Uncharacterized protein</fullName>
    </submittedName>
</protein>
<sequence length="622" mass="65839">MSEPSRFIARRWLPAVLAVIAAGAGLAVVATTDSTAGMTPAQTGRGRPATARTVTLPTGDRVTLGAATGRDLSVRPGPGRAGTRFIVQRTADSVLVIPHDALPRIAAGTVDRRGFAVSGTGAASKTGSADEDLVTLTLRHLDLRGAGTASAYSAVTGWDRAIWEWPQVDAEGTATLQLPKGRYTIGSYLEDSAGSTLLGVPVVDLTGDTTVVLDARAARPVRLSVPEPSARLGFVETGYTVFPSYLDYGVGTLLMGDDLSRLRVGQIGLPAAPTALIGSVTAQWARPDGTGDFTDSPYLYTVAESLPGRVPDGFVKAYRADDFAAVHQRFGTALPGASAQRQVFPSFTPRMDSSALVVPTTLPSARVEYRTTATRWTSELWPSDGGRLYQGPTAYQRGQRTTDEWNTAPLGPAFGQTPATTWQWASRIGDEINVDLPLYGDRAGHAGSLLLAGSTRVALYRGEVLIGQSSDSGRFVVPAAPGSYRLEVTDVRGDDIGPATRVTAQWTFQSSHMAGTTPVLLPLAAVRYAPVPDGSSDLPITVETQPGSPRPVIRRLTVEVSYDDGATWTVAPVRQTRTGWTATLRHPASGFVSLRTTTATFTQTVIRAYQVSSGSLNSSMPR</sequence>
<accession>A0ABV9WJ81</accession>
<proteinExistence type="predicted"/>
<dbReference type="EMBL" id="JBHSIU010000124">
    <property type="protein sequence ID" value="MFC5007411.1"/>
    <property type="molecule type" value="Genomic_DNA"/>
</dbReference>
<evidence type="ECO:0000256" key="1">
    <source>
        <dbReference type="SAM" id="SignalP"/>
    </source>
</evidence>
<comment type="caution">
    <text evidence="2">The sequence shown here is derived from an EMBL/GenBank/DDBJ whole genome shotgun (WGS) entry which is preliminary data.</text>
</comment>
<dbReference type="Proteomes" id="UP001595912">
    <property type="component" value="Unassembled WGS sequence"/>
</dbReference>
<dbReference type="RefSeq" id="WP_380128055.1">
    <property type="nucleotide sequence ID" value="NZ_JBHSIU010000124.1"/>
</dbReference>
<evidence type="ECO:0000313" key="2">
    <source>
        <dbReference type="EMBL" id="MFC5007411.1"/>
    </source>
</evidence>
<keyword evidence="1" id="KW-0732">Signal</keyword>
<reference evidence="3" key="1">
    <citation type="journal article" date="2019" name="Int. J. Syst. Evol. Microbiol.">
        <title>The Global Catalogue of Microorganisms (GCM) 10K type strain sequencing project: providing services to taxonomists for standard genome sequencing and annotation.</title>
        <authorList>
            <consortium name="The Broad Institute Genomics Platform"/>
            <consortium name="The Broad Institute Genome Sequencing Center for Infectious Disease"/>
            <person name="Wu L."/>
            <person name="Ma J."/>
        </authorList>
    </citation>
    <scope>NUCLEOTIDE SEQUENCE [LARGE SCALE GENOMIC DNA]</scope>
    <source>
        <strain evidence="3">CGMCC 4.7152</strain>
    </source>
</reference>
<keyword evidence="3" id="KW-1185">Reference proteome</keyword>
<name>A0ABV9WJ81_9ACTN</name>
<gene>
    <name evidence="2" type="ORF">ACFPIJ_57575</name>
</gene>
<organism evidence="2 3">
    <name type="scientific">Dactylosporangium cerinum</name>
    <dbReference type="NCBI Taxonomy" id="1434730"/>
    <lineage>
        <taxon>Bacteria</taxon>
        <taxon>Bacillati</taxon>
        <taxon>Actinomycetota</taxon>
        <taxon>Actinomycetes</taxon>
        <taxon>Micromonosporales</taxon>
        <taxon>Micromonosporaceae</taxon>
        <taxon>Dactylosporangium</taxon>
    </lineage>
</organism>
<feature type="signal peptide" evidence="1">
    <location>
        <begin position="1"/>
        <end position="29"/>
    </location>
</feature>